<accession>G0MF18</accession>
<dbReference type="eggNOG" id="KOG3816">
    <property type="taxonomic scope" value="Eukaryota"/>
</dbReference>
<dbReference type="PANTHER" id="PTHR13425:SF3">
    <property type="entry name" value="HEADCASE PROTEIN HOMOLOG"/>
    <property type="match status" value="1"/>
</dbReference>
<dbReference type="InParanoid" id="G0MF18"/>
<reference evidence="4" key="1">
    <citation type="submission" date="2011-07" db="EMBL/GenBank/DDBJ databases">
        <authorList>
            <consortium name="Caenorhabditis brenneri Sequencing and Analysis Consortium"/>
            <person name="Wilson R.K."/>
        </authorList>
    </citation>
    <scope>NUCLEOTIDE SEQUENCE [LARGE SCALE GENOMIC DNA]</scope>
    <source>
        <strain evidence="4">PB2801</strain>
    </source>
</reference>
<gene>
    <name evidence="3" type="ORF">CAEBREN_05967</name>
</gene>
<dbReference type="OrthoDB" id="10012848at2759"/>
<dbReference type="InterPro" id="IPR026066">
    <property type="entry name" value="Headcase"/>
</dbReference>
<dbReference type="EMBL" id="GL379792">
    <property type="protein sequence ID" value="EGT54385.1"/>
    <property type="molecule type" value="Genomic_DNA"/>
</dbReference>
<evidence type="ECO:0000259" key="2">
    <source>
        <dbReference type="Pfam" id="PF16002"/>
    </source>
</evidence>
<feature type="region of interest" description="Disordered" evidence="1">
    <location>
        <begin position="49"/>
        <end position="78"/>
    </location>
</feature>
<dbReference type="STRING" id="135651.G0MF18"/>
<evidence type="ECO:0000256" key="1">
    <source>
        <dbReference type="SAM" id="MobiDB-lite"/>
    </source>
</evidence>
<sequence length="321" mass="36549">MEGTGGEGSEKGGGEKACCCVRERPERNGDDDSQLMLLKPTLLAAATAANQQQNYSDEYRKRSNTLQSNRSDKRWPKRDMGPQFELRCCIDPEILRINVDRQYYFEDETVRVNGSVFHKRHDYNNLMSVIPRSKFNGIHIKMEDDCPQGGDDVRLCLLKSLGAHNLRSIPCVQCKDELKVYDKYPLIDGVFYISPVSQFGPKTEISLDGRRFFLQQLCARCLWSDWSCKNCGKDEWFDGKSYVLGTLYYYDIVSSGRCCPTVCQNCKQPLGVRDQLSTQLANGNYATINEQMTCQSCGVSKFHLVRDIKTCHVSRAPTFCE</sequence>
<evidence type="ECO:0000313" key="4">
    <source>
        <dbReference type="Proteomes" id="UP000008068"/>
    </source>
</evidence>
<proteinExistence type="predicted"/>
<dbReference type="Pfam" id="PF16002">
    <property type="entry name" value="Headcase"/>
    <property type="match status" value="1"/>
</dbReference>
<feature type="domain" description="Headcase middle" evidence="2">
    <location>
        <begin position="113"/>
        <end position="306"/>
    </location>
</feature>
<dbReference type="OMA" id="CECEIMG"/>
<dbReference type="PANTHER" id="PTHR13425">
    <property type="entry name" value="HEADCASE PROTEIN"/>
    <property type="match status" value="1"/>
</dbReference>
<dbReference type="Proteomes" id="UP000008068">
    <property type="component" value="Unassembled WGS sequence"/>
</dbReference>
<name>G0MF18_CAEBE</name>
<evidence type="ECO:0000313" key="3">
    <source>
        <dbReference type="EMBL" id="EGT54385.1"/>
    </source>
</evidence>
<dbReference type="InterPro" id="IPR031947">
    <property type="entry name" value="Headcase_mid"/>
</dbReference>
<dbReference type="AlphaFoldDB" id="G0MF18"/>
<organism evidence="4">
    <name type="scientific">Caenorhabditis brenneri</name>
    <name type="common">Nematode worm</name>
    <dbReference type="NCBI Taxonomy" id="135651"/>
    <lineage>
        <taxon>Eukaryota</taxon>
        <taxon>Metazoa</taxon>
        <taxon>Ecdysozoa</taxon>
        <taxon>Nematoda</taxon>
        <taxon>Chromadorea</taxon>
        <taxon>Rhabditida</taxon>
        <taxon>Rhabditina</taxon>
        <taxon>Rhabditomorpha</taxon>
        <taxon>Rhabditoidea</taxon>
        <taxon>Rhabditidae</taxon>
        <taxon>Peloderinae</taxon>
        <taxon>Caenorhabditis</taxon>
    </lineage>
</organism>
<keyword evidence="4" id="KW-1185">Reference proteome</keyword>
<protein>
    <recommendedName>
        <fullName evidence="2">Headcase middle domain-containing protein</fullName>
    </recommendedName>
</protein>
<dbReference type="HOGENOM" id="CLU_086150_0_0_1"/>